<comment type="caution">
    <text evidence="1">The sequence shown here is derived from an EMBL/GenBank/DDBJ whole genome shotgun (WGS) entry which is preliminary data.</text>
</comment>
<name>A0A8S2YCN1_9BILA</name>
<evidence type="ECO:0000313" key="2">
    <source>
        <dbReference type="Proteomes" id="UP000676336"/>
    </source>
</evidence>
<dbReference type="Proteomes" id="UP000676336">
    <property type="component" value="Unassembled WGS sequence"/>
</dbReference>
<accession>A0A8S2YCN1</accession>
<reference evidence="1" key="1">
    <citation type="submission" date="2021-02" db="EMBL/GenBank/DDBJ databases">
        <authorList>
            <person name="Nowell W R."/>
        </authorList>
    </citation>
    <scope>NUCLEOTIDE SEQUENCE</scope>
</reference>
<dbReference type="AlphaFoldDB" id="A0A8S2YCN1"/>
<feature type="non-terminal residue" evidence="1">
    <location>
        <position position="1"/>
    </location>
</feature>
<proteinExistence type="predicted"/>
<organism evidence="1 2">
    <name type="scientific">Rotaria magnacalcarata</name>
    <dbReference type="NCBI Taxonomy" id="392030"/>
    <lineage>
        <taxon>Eukaryota</taxon>
        <taxon>Metazoa</taxon>
        <taxon>Spiralia</taxon>
        <taxon>Gnathifera</taxon>
        <taxon>Rotifera</taxon>
        <taxon>Eurotatoria</taxon>
        <taxon>Bdelloidea</taxon>
        <taxon>Philodinida</taxon>
        <taxon>Philodinidae</taxon>
        <taxon>Rotaria</taxon>
    </lineage>
</organism>
<sequence length="213" mass="24662">KLMYPTVIYRIDSPATTPTCIYVDHHEASTSTRQPYQILVTTNNRNDAVTSDTRAIRRELNQIKHDMKEIKRQQTSPVFLMVKQDYPNDVSSTSTSFSSNNRNKLSSQNPFYCCNEYHHIVEEQTYAQRPMLRPKTGTTVYQDSYKPVSSSPSPIGYVCYPVYSERPATLKERQTRIPSLSPAVQNRPHWIPTSAKNNYPNRRWNLSVHHPEP</sequence>
<dbReference type="EMBL" id="CAJOBI010090938">
    <property type="protein sequence ID" value="CAF4541908.1"/>
    <property type="molecule type" value="Genomic_DNA"/>
</dbReference>
<protein>
    <submittedName>
        <fullName evidence="1">Uncharacterized protein</fullName>
    </submittedName>
</protein>
<gene>
    <name evidence="1" type="ORF">SMN809_LOCUS36656</name>
</gene>
<evidence type="ECO:0000313" key="1">
    <source>
        <dbReference type="EMBL" id="CAF4541908.1"/>
    </source>
</evidence>